<accession>A0A485LVL2</accession>
<reference evidence="1" key="1">
    <citation type="submission" date="2019-03" db="EMBL/GenBank/DDBJ databases">
        <authorList>
            <person name="Hao L."/>
        </authorList>
    </citation>
    <scope>NUCLEOTIDE SEQUENCE</scope>
</reference>
<sequence length="98" mass="11400">MKGKRLIKQGQKIPVRFSFRERDLICEHVFAEPDLTDRLKLTLLDRDKIVVKYTLDELNGILESISAKANHTSDAGLEKELDRVFDHIIQICNSYTER</sequence>
<organism evidence="1">
    <name type="scientific">anaerobic digester metagenome</name>
    <dbReference type="NCBI Taxonomy" id="1263854"/>
    <lineage>
        <taxon>unclassified sequences</taxon>
        <taxon>metagenomes</taxon>
        <taxon>ecological metagenomes</taxon>
    </lineage>
</organism>
<proteinExistence type="predicted"/>
<protein>
    <submittedName>
        <fullName evidence="1">Uncharacterized protein</fullName>
    </submittedName>
</protein>
<evidence type="ECO:0000313" key="1">
    <source>
        <dbReference type="EMBL" id="VFU11862.1"/>
    </source>
</evidence>
<dbReference type="EMBL" id="CAADRM010000022">
    <property type="protein sequence ID" value="VFU11862.1"/>
    <property type="molecule type" value="Genomic_DNA"/>
</dbReference>
<gene>
    <name evidence="1" type="ORF">SCFA_1180008</name>
</gene>
<dbReference type="AlphaFoldDB" id="A0A485LVL2"/>
<name>A0A485LVL2_9ZZZZ</name>